<evidence type="ECO:0000259" key="5">
    <source>
        <dbReference type="Pfam" id="PF07707"/>
    </source>
</evidence>
<reference evidence="7" key="1">
    <citation type="submission" date="2011-08" db="EMBL/GenBank/DDBJ databases">
        <authorList>
            <person name="Rombauts S."/>
        </authorList>
    </citation>
    <scope>NUCLEOTIDE SEQUENCE</scope>
    <source>
        <strain evidence="7">London</strain>
    </source>
</reference>
<dbReference type="InterPro" id="IPR011705">
    <property type="entry name" value="BACK"/>
</dbReference>
<dbReference type="PANTHER" id="PTHR24412:SF35">
    <property type="entry name" value="ACTIN-BINDING PROTEIN IPP"/>
    <property type="match status" value="1"/>
</dbReference>
<proteinExistence type="predicted"/>
<dbReference type="EMBL" id="CAEY01000830">
    <property type="status" value="NOT_ANNOTATED_CDS"/>
    <property type="molecule type" value="Genomic_DNA"/>
</dbReference>
<keyword evidence="2" id="KW-0677">Repeat</keyword>
<dbReference type="AlphaFoldDB" id="T1JXM3"/>
<dbReference type="HOGENOM" id="CLU_020442_0_0_1"/>
<protein>
    <submittedName>
        <fullName evidence="6">Uncharacterized protein</fullName>
    </submittedName>
</protein>
<feature type="domain" description="BTB" evidence="4">
    <location>
        <begin position="25"/>
        <end position="101"/>
    </location>
</feature>
<dbReference type="InterPro" id="IPR011333">
    <property type="entry name" value="SKP1/BTB/POZ_sf"/>
</dbReference>
<dbReference type="Pfam" id="PF07707">
    <property type="entry name" value="BACK"/>
    <property type="match status" value="1"/>
</dbReference>
<evidence type="ECO:0000313" key="7">
    <source>
        <dbReference type="Proteomes" id="UP000015104"/>
    </source>
</evidence>
<dbReference type="EnsemblMetazoa" id="tetur02g12500.1">
    <property type="protein sequence ID" value="tetur02g12500.1"/>
    <property type="gene ID" value="tetur02g12500"/>
</dbReference>
<dbReference type="InterPro" id="IPR000210">
    <property type="entry name" value="BTB/POZ_dom"/>
</dbReference>
<dbReference type="CDD" id="cd18186">
    <property type="entry name" value="BTB_POZ_ZBTB_KLHL-like"/>
    <property type="match status" value="1"/>
</dbReference>
<dbReference type="Pfam" id="PF00651">
    <property type="entry name" value="BTB"/>
    <property type="match status" value="1"/>
</dbReference>
<name>T1JXM3_TETUR</name>
<dbReference type="Proteomes" id="UP000015104">
    <property type="component" value="Unassembled WGS sequence"/>
</dbReference>
<dbReference type="STRING" id="32264.T1JXM3"/>
<evidence type="ECO:0000256" key="3">
    <source>
        <dbReference type="ARBA" id="ARBA00023203"/>
    </source>
</evidence>
<sequence>MDSLESDDQLTIINRSTEHRISKKLIRRIPYFDKMLSHECLESKENKVVLDFDEKTFKMILDWIEMGLMYIKMDNVINLCNMADYFGINDDLVKDCVTYFHENFRISNLPVIIPQVTSTSKLVNSSALNAFICRHFLKIVKPAFWWDFPFETIDYICKLDLMIDSEITVFDATMEWVMKWDHYSKKSHVKVLLNSFRWCHMESKHLTKVKENTLIKYEGFEPILCSPRDVDCDCIFNRTKQEYFIVIEKLMDTDLRIKVLDSNFLPLVNQVVQLDASMPMNVFHDEHISDISFDSGRKMVRVDWKQNKYRLLDSEAYVSHHSEIAKCFESRFVPTHYQDTQNPSSCENIYGSSLLEANGKFVLLRIDDGLVAYWSDPKPGNIEFKLFEDENNFISTILGENIYIITENSDFMTFKIGREGEFEIDDLKKLAEQFKFDDFFIASSQVGNEIFLVDKFTKNVFRFSWFFEEWDPIGLLINYDCSQTGGQKELSELLTFTTAFLSINAIRPCLKRKLDSMN</sequence>
<organism evidence="6 7">
    <name type="scientific">Tetranychus urticae</name>
    <name type="common">Two-spotted spider mite</name>
    <dbReference type="NCBI Taxonomy" id="32264"/>
    <lineage>
        <taxon>Eukaryota</taxon>
        <taxon>Metazoa</taxon>
        <taxon>Ecdysozoa</taxon>
        <taxon>Arthropoda</taxon>
        <taxon>Chelicerata</taxon>
        <taxon>Arachnida</taxon>
        <taxon>Acari</taxon>
        <taxon>Acariformes</taxon>
        <taxon>Trombidiformes</taxon>
        <taxon>Prostigmata</taxon>
        <taxon>Eleutherengona</taxon>
        <taxon>Raphignathae</taxon>
        <taxon>Tetranychoidea</taxon>
        <taxon>Tetranychidae</taxon>
        <taxon>Tetranychus</taxon>
    </lineage>
</organism>
<dbReference type="PANTHER" id="PTHR24412">
    <property type="entry name" value="KELCH PROTEIN"/>
    <property type="match status" value="1"/>
</dbReference>
<dbReference type="SUPFAM" id="SSF54695">
    <property type="entry name" value="POZ domain"/>
    <property type="match status" value="1"/>
</dbReference>
<reference evidence="6" key="2">
    <citation type="submission" date="2015-06" db="UniProtKB">
        <authorList>
            <consortium name="EnsemblMetazoa"/>
        </authorList>
    </citation>
    <scope>IDENTIFICATION</scope>
</reference>
<dbReference type="OrthoDB" id="6350321at2759"/>
<gene>
    <name evidence="6" type="primary">107371872</name>
</gene>
<evidence type="ECO:0000256" key="1">
    <source>
        <dbReference type="ARBA" id="ARBA00022441"/>
    </source>
</evidence>
<evidence type="ECO:0000259" key="4">
    <source>
        <dbReference type="Pfam" id="PF00651"/>
    </source>
</evidence>
<keyword evidence="7" id="KW-1185">Reference proteome</keyword>
<feature type="domain" description="BACK" evidence="5">
    <location>
        <begin position="127"/>
        <end position="209"/>
    </location>
</feature>
<keyword evidence="1" id="KW-0880">Kelch repeat</keyword>
<evidence type="ECO:0000256" key="2">
    <source>
        <dbReference type="ARBA" id="ARBA00022737"/>
    </source>
</evidence>
<dbReference type="Gene3D" id="3.30.710.10">
    <property type="entry name" value="Potassium Channel Kv1.1, Chain A"/>
    <property type="match status" value="1"/>
</dbReference>
<evidence type="ECO:0000313" key="6">
    <source>
        <dbReference type="EnsemblMetazoa" id="tetur02g12500.1"/>
    </source>
</evidence>
<dbReference type="KEGG" id="tut:107371872"/>
<accession>T1JXM3</accession>
<dbReference type="Gene3D" id="1.25.40.420">
    <property type="match status" value="1"/>
</dbReference>
<keyword evidence="3" id="KW-0009">Actin-binding</keyword>